<dbReference type="Proteomes" id="UP001300096">
    <property type="component" value="Unassembled WGS sequence"/>
</dbReference>
<evidence type="ECO:0000259" key="5">
    <source>
        <dbReference type="Pfam" id="PF22725"/>
    </source>
</evidence>
<dbReference type="InterPro" id="IPR036291">
    <property type="entry name" value="NAD(P)-bd_dom_sf"/>
</dbReference>
<dbReference type="SUPFAM" id="SSF51735">
    <property type="entry name" value="NAD(P)-binding Rossmann-fold domains"/>
    <property type="match status" value="1"/>
</dbReference>
<dbReference type="SUPFAM" id="SSF55347">
    <property type="entry name" value="Glyceraldehyde-3-phosphate dehydrogenase-like, C-terminal domain"/>
    <property type="match status" value="1"/>
</dbReference>
<dbReference type="RefSeq" id="WP_247629009.1">
    <property type="nucleotide sequence ID" value="NZ_JAHWXN010000001.1"/>
</dbReference>
<sequence length="369" mass="40050">MIDVAVVGLGKMGLSHLSMIKAHPDVNLVGVCDATGYLLDILAKYTGVTTYKDFVKMLDTAKPGAVIIATPTHLHAGMIREALSRGIHVFCEKPLVIDPAESVELTALAAERGVVTQVGYHNRFVGAFLEVKKLLDAGALGQVNTALAEAYGPVVLKASGTTWRSQRATGGGCLYDYAAHPLNLLTWYLGEPESVSGSQLTSIFSAQIDDAVASTLHYPNGTAQIIANWSDESQRKMTTKITLWGEHGRIYADRQEIQVYLRDTAPIPEGYTAGWNVRYTTELTEAPWFYLRGEEYSAQLDAFVQRAQGRESRSENDFASAAVTDEVIAMISQDAVRDDARLQSAAAGTATAERPGRVKEAWRALRGGK</sequence>
<keyword evidence="7" id="KW-1185">Reference proteome</keyword>
<feature type="compositionally biased region" description="Basic and acidic residues" evidence="3">
    <location>
        <begin position="354"/>
        <end position="363"/>
    </location>
</feature>
<feature type="domain" description="Gfo/Idh/MocA-like oxidoreductase N-terminal" evidence="4">
    <location>
        <begin position="3"/>
        <end position="120"/>
    </location>
</feature>
<evidence type="ECO:0000259" key="4">
    <source>
        <dbReference type="Pfam" id="PF01408"/>
    </source>
</evidence>
<accession>A0ABT0FC08</accession>
<name>A0ABT0FC08_9MICO</name>
<dbReference type="PANTHER" id="PTHR43818:SF11">
    <property type="entry name" value="BCDNA.GH03377"/>
    <property type="match status" value="1"/>
</dbReference>
<dbReference type="Gene3D" id="3.30.360.10">
    <property type="entry name" value="Dihydrodipicolinate Reductase, domain 2"/>
    <property type="match status" value="1"/>
</dbReference>
<evidence type="ECO:0000313" key="7">
    <source>
        <dbReference type="Proteomes" id="UP001300096"/>
    </source>
</evidence>
<dbReference type="InterPro" id="IPR000683">
    <property type="entry name" value="Gfo/Idh/MocA-like_OxRdtase_N"/>
</dbReference>
<gene>
    <name evidence="6" type="ORF">KZC51_05515</name>
</gene>
<evidence type="ECO:0000256" key="1">
    <source>
        <dbReference type="ARBA" id="ARBA00023002"/>
    </source>
</evidence>
<dbReference type="Pfam" id="PF22725">
    <property type="entry name" value="GFO_IDH_MocA_C3"/>
    <property type="match status" value="1"/>
</dbReference>
<dbReference type="InterPro" id="IPR050463">
    <property type="entry name" value="Gfo/Idh/MocA_oxidrdct_glycsds"/>
</dbReference>
<feature type="region of interest" description="Disordered" evidence="3">
    <location>
        <begin position="343"/>
        <end position="369"/>
    </location>
</feature>
<dbReference type="InterPro" id="IPR055170">
    <property type="entry name" value="GFO_IDH_MocA-like_dom"/>
</dbReference>
<keyword evidence="1" id="KW-0560">Oxidoreductase</keyword>
<proteinExistence type="predicted"/>
<comment type="caution">
    <text evidence="6">The sequence shown here is derived from an EMBL/GenBank/DDBJ whole genome shotgun (WGS) entry which is preliminary data.</text>
</comment>
<evidence type="ECO:0000313" key="6">
    <source>
        <dbReference type="EMBL" id="MCK2035593.1"/>
    </source>
</evidence>
<organism evidence="6 7">
    <name type="scientific">Microbacterium croceum</name>
    <dbReference type="NCBI Taxonomy" id="2851645"/>
    <lineage>
        <taxon>Bacteria</taxon>
        <taxon>Bacillati</taxon>
        <taxon>Actinomycetota</taxon>
        <taxon>Actinomycetes</taxon>
        <taxon>Micrococcales</taxon>
        <taxon>Microbacteriaceae</taxon>
        <taxon>Microbacterium</taxon>
    </lineage>
</organism>
<dbReference type="PANTHER" id="PTHR43818">
    <property type="entry name" value="BCDNA.GH03377"/>
    <property type="match status" value="1"/>
</dbReference>
<evidence type="ECO:0000256" key="3">
    <source>
        <dbReference type="SAM" id="MobiDB-lite"/>
    </source>
</evidence>
<dbReference type="Pfam" id="PF01408">
    <property type="entry name" value="GFO_IDH_MocA"/>
    <property type="match status" value="1"/>
</dbReference>
<evidence type="ECO:0000256" key="2">
    <source>
        <dbReference type="ARBA" id="ARBA00023027"/>
    </source>
</evidence>
<dbReference type="EMBL" id="JAHWXN010000001">
    <property type="protein sequence ID" value="MCK2035593.1"/>
    <property type="molecule type" value="Genomic_DNA"/>
</dbReference>
<keyword evidence="2" id="KW-0520">NAD</keyword>
<dbReference type="Gene3D" id="3.40.50.720">
    <property type="entry name" value="NAD(P)-binding Rossmann-like Domain"/>
    <property type="match status" value="1"/>
</dbReference>
<protein>
    <submittedName>
        <fullName evidence="6">Gfo/Idh/MocA family oxidoreductase</fullName>
    </submittedName>
</protein>
<feature type="domain" description="GFO/IDH/MocA-like oxidoreductase" evidence="5">
    <location>
        <begin position="128"/>
        <end position="250"/>
    </location>
</feature>
<reference evidence="6 7" key="1">
    <citation type="submission" date="2021-06" db="EMBL/GenBank/DDBJ databases">
        <title>Genome-based taxonomic framework of Microbacterium strains isolated from marine environment, the description of four new species and reclassification of four preexisting species.</title>
        <authorList>
            <person name="Lee S.D."/>
            <person name="Kim S.-M."/>
            <person name="Byeon Y.-S."/>
            <person name="Yang H.L."/>
            <person name="Kim I.S."/>
        </authorList>
    </citation>
    <scope>NUCLEOTIDE SEQUENCE [LARGE SCALE GENOMIC DNA]</scope>
    <source>
        <strain evidence="6 7">SSW1-49</strain>
    </source>
</reference>